<keyword evidence="3" id="KW-0963">Cytoplasm</keyword>
<evidence type="ECO:0000256" key="3">
    <source>
        <dbReference type="ARBA" id="ARBA00022490"/>
    </source>
</evidence>
<dbReference type="GO" id="GO:0015031">
    <property type="term" value="P:protein transport"/>
    <property type="evidence" value="ECO:0007669"/>
    <property type="project" value="UniProtKB-KW"/>
</dbReference>
<evidence type="ECO:0000313" key="6">
    <source>
        <dbReference type="EMBL" id="THU80923.1"/>
    </source>
</evidence>
<dbReference type="InterPro" id="IPR001180">
    <property type="entry name" value="CNH_dom"/>
</dbReference>
<dbReference type="Pfam" id="PF00780">
    <property type="entry name" value="CNH"/>
    <property type="match status" value="1"/>
</dbReference>
<dbReference type="OrthoDB" id="5325112at2759"/>
<feature type="domain" description="CNH" evidence="5">
    <location>
        <begin position="34"/>
        <end position="319"/>
    </location>
</feature>
<keyword evidence="7" id="KW-1185">Reference proteome</keyword>
<dbReference type="Proteomes" id="UP000297245">
    <property type="component" value="Unassembled WGS sequence"/>
</dbReference>
<sequence>MSSAPLAAVAVPPYQVQPLIESVFSGLPASALEGVRARCAQAYGSEIYVGCSNGELMRFALQADDPNKLESYTILSRQSLPNEKPIDDILLVPSIMRALVQSDNQLHFYTIPSLDPVPSNVLKPVRHVITFTVDHKHLMRPPPLNSAPIPQPVDLCIVKRNALSLYALREKLFYQKEIPFPPGGTLARRIGPALCIADKENYNVVNLEKAESFPLLPLCQVDADFKPDPFITVTGDDEFLICSWTGQNTLGVFINSNGDPVRGTLEWPTYPKAVCLDYPYITTLLPNDTIEIHNIESQNLAQVIPAPAPSSPDPSTERARMVSSLSGYLVPSTQRSSKMRMVPVRLLRGFDVS</sequence>
<accession>A0A4S8KYD9</accession>
<name>A0A4S8KYD9_DENBC</name>
<keyword evidence="2" id="KW-0813">Transport</keyword>
<dbReference type="GO" id="GO:0005737">
    <property type="term" value="C:cytoplasm"/>
    <property type="evidence" value="ECO:0007669"/>
    <property type="project" value="UniProtKB-SubCell"/>
</dbReference>
<proteinExistence type="predicted"/>
<protein>
    <recommendedName>
        <fullName evidence="5">CNH domain-containing protein</fullName>
    </recommendedName>
</protein>
<dbReference type="InterPro" id="IPR032914">
    <property type="entry name" value="Vam6/VPS39/TRAP1"/>
</dbReference>
<reference evidence="6 7" key="1">
    <citation type="journal article" date="2019" name="Nat. Ecol. Evol.">
        <title>Megaphylogeny resolves global patterns of mushroom evolution.</title>
        <authorList>
            <person name="Varga T."/>
            <person name="Krizsan K."/>
            <person name="Foldi C."/>
            <person name="Dima B."/>
            <person name="Sanchez-Garcia M."/>
            <person name="Sanchez-Ramirez S."/>
            <person name="Szollosi G.J."/>
            <person name="Szarkandi J.G."/>
            <person name="Papp V."/>
            <person name="Albert L."/>
            <person name="Andreopoulos W."/>
            <person name="Angelini C."/>
            <person name="Antonin V."/>
            <person name="Barry K.W."/>
            <person name="Bougher N.L."/>
            <person name="Buchanan P."/>
            <person name="Buyck B."/>
            <person name="Bense V."/>
            <person name="Catcheside P."/>
            <person name="Chovatia M."/>
            <person name="Cooper J."/>
            <person name="Damon W."/>
            <person name="Desjardin D."/>
            <person name="Finy P."/>
            <person name="Geml J."/>
            <person name="Haridas S."/>
            <person name="Hughes K."/>
            <person name="Justo A."/>
            <person name="Karasinski D."/>
            <person name="Kautmanova I."/>
            <person name="Kiss B."/>
            <person name="Kocsube S."/>
            <person name="Kotiranta H."/>
            <person name="LaButti K.M."/>
            <person name="Lechner B.E."/>
            <person name="Liimatainen K."/>
            <person name="Lipzen A."/>
            <person name="Lukacs Z."/>
            <person name="Mihaltcheva S."/>
            <person name="Morgado L.N."/>
            <person name="Niskanen T."/>
            <person name="Noordeloos M.E."/>
            <person name="Ohm R.A."/>
            <person name="Ortiz-Santana B."/>
            <person name="Ovrebo C."/>
            <person name="Racz N."/>
            <person name="Riley R."/>
            <person name="Savchenko A."/>
            <person name="Shiryaev A."/>
            <person name="Soop K."/>
            <person name="Spirin V."/>
            <person name="Szebenyi C."/>
            <person name="Tomsovsky M."/>
            <person name="Tulloss R.E."/>
            <person name="Uehling J."/>
            <person name="Grigoriev I.V."/>
            <person name="Vagvolgyi C."/>
            <person name="Papp T."/>
            <person name="Martin F.M."/>
            <person name="Miettinen O."/>
            <person name="Hibbett D.S."/>
            <person name="Nagy L.G."/>
        </authorList>
    </citation>
    <scope>NUCLEOTIDE SEQUENCE [LARGE SCALE GENOMIC DNA]</scope>
    <source>
        <strain evidence="6 7">CBS 962.96</strain>
    </source>
</reference>
<dbReference type="GO" id="GO:0016020">
    <property type="term" value="C:membrane"/>
    <property type="evidence" value="ECO:0007669"/>
    <property type="project" value="TreeGrafter"/>
</dbReference>
<dbReference type="PANTHER" id="PTHR12894">
    <property type="entry name" value="CNH DOMAIN CONTAINING"/>
    <property type="match status" value="1"/>
</dbReference>
<dbReference type="GO" id="GO:0034058">
    <property type="term" value="P:endosomal vesicle fusion"/>
    <property type="evidence" value="ECO:0007669"/>
    <property type="project" value="TreeGrafter"/>
</dbReference>
<comment type="subcellular location">
    <subcellularLocation>
        <location evidence="1">Cytoplasm</location>
    </subcellularLocation>
</comment>
<dbReference type="GO" id="GO:0006914">
    <property type="term" value="P:autophagy"/>
    <property type="evidence" value="ECO:0007669"/>
    <property type="project" value="TreeGrafter"/>
</dbReference>
<organism evidence="6 7">
    <name type="scientific">Dendrothele bispora (strain CBS 962.96)</name>
    <dbReference type="NCBI Taxonomy" id="1314807"/>
    <lineage>
        <taxon>Eukaryota</taxon>
        <taxon>Fungi</taxon>
        <taxon>Dikarya</taxon>
        <taxon>Basidiomycota</taxon>
        <taxon>Agaricomycotina</taxon>
        <taxon>Agaricomycetes</taxon>
        <taxon>Agaricomycetidae</taxon>
        <taxon>Agaricales</taxon>
        <taxon>Agaricales incertae sedis</taxon>
        <taxon>Dendrothele</taxon>
    </lineage>
</organism>
<dbReference type="EMBL" id="ML179858">
    <property type="protein sequence ID" value="THU80923.1"/>
    <property type="molecule type" value="Genomic_DNA"/>
</dbReference>
<dbReference type="AlphaFoldDB" id="A0A4S8KYD9"/>
<dbReference type="PROSITE" id="PS50219">
    <property type="entry name" value="CNH"/>
    <property type="match status" value="1"/>
</dbReference>
<keyword evidence="4" id="KW-0653">Protein transport</keyword>
<gene>
    <name evidence="6" type="ORF">K435DRAFT_489644</name>
</gene>
<evidence type="ECO:0000256" key="1">
    <source>
        <dbReference type="ARBA" id="ARBA00004496"/>
    </source>
</evidence>
<dbReference type="PANTHER" id="PTHR12894:SF27">
    <property type="entry name" value="TRANSFORMING GROWTH FACTOR-BETA RECEPTOR-ASSOCIATED PROTEIN 1"/>
    <property type="match status" value="1"/>
</dbReference>
<evidence type="ECO:0000256" key="4">
    <source>
        <dbReference type="ARBA" id="ARBA00022927"/>
    </source>
</evidence>
<evidence type="ECO:0000259" key="5">
    <source>
        <dbReference type="PROSITE" id="PS50219"/>
    </source>
</evidence>
<evidence type="ECO:0000256" key="2">
    <source>
        <dbReference type="ARBA" id="ARBA00022448"/>
    </source>
</evidence>
<evidence type="ECO:0000313" key="7">
    <source>
        <dbReference type="Proteomes" id="UP000297245"/>
    </source>
</evidence>